<organism evidence="3 4">
    <name type="scientific">Aestuariispira insulae</name>
    <dbReference type="NCBI Taxonomy" id="1461337"/>
    <lineage>
        <taxon>Bacteria</taxon>
        <taxon>Pseudomonadati</taxon>
        <taxon>Pseudomonadota</taxon>
        <taxon>Alphaproteobacteria</taxon>
        <taxon>Rhodospirillales</taxon>
        <taxon>Kiloniellaceae</taxon>
        <taxon>Aestuariispira</taxon>
    </lineage>
</organism>
<evidence type="ECO:0000313" key="3">
    <source>
        <dbReference type="EMBL" id="RED46108.1"/>
    </source>
</evidence>
<evidence type="ECO:0000256" key="1">
    <source>
        <dbReference type="SAM" id="Phobius"/>
    </source>
</evidence>
<evidence type="ECO:0000313" key="4">
    <source>
        <dbReference type="Proteomes" id="UP000256845"/>
    </source>
</evidence>
<keyword evidence="2" id="KW-0732">Signal</keyword>
<proteinExistence type="predicted"/>
<dbReference type="Proteomes" id="UP000256845">
    <property type="component" value="Unassembled WGS sequence"/>
</dbReference>
<name>A0A3D9H9E8_9PROT</name>
<keyword evidence="1" id="KW-1133">Transmembrane helix</keyword>
<feature type="chain" id="PRO_5017703329" evidence="2">
    <location>
        <begin position="24"/>
        <end position="275"/>
    </location>
</feature>
<comment type="caution">
    <text evidence="3">The sequence shown here is derived from an EMBL/GenBank/DDBJ whole genome shotgun (WGS) entry which is preliminary data.</text>
</comment>
<evidence type="ECO:0000256" key="2">
    <source>
        <dbReference type="SAM" id="SignalP"/>
    </source>
</evidence>
<reference evidence="3 4" key="1">
    <citation type="submission" date="2018-07" db="EMBL/GenBank/DDBJ databases">
        <title>Genomic Encyclopedia of Type Strains, Phase III (KMG-III): the genomes of soil and plant-associated and newly described type strains.</title>
        <authorList>
            <person name="Whitman W."/>
        </authorList>
    </citation>
    <scope>NUCLEOTIDE SEQUENCE [LARGE SCALE GENOMIC DNA]</scope>
    <source>
        <strain evidence="3 4">CECT 8488</strain>
    </source>
</reference>
<keyword evidence="1" id="KW-0812">Transmembrane</keyword>
<dbReference type="EMBL" id="QRDW01000010">
    <property type="protein sequence ID" value="RED46108.1"/>
    <property type="molecule type" value="Genomic_DNA"/>
</dbReference>
<keyword evidence="4" id="KW-1185">Reference proteome</keyword>
<feature type="transmembrane region" description="Helical" evidence="1">
    <location>
        <begin position="252"/>
        <end position="271"/>
    </location>
</feature>
<gene>
    <name evidence="3" type="ORF">DFP90_11016</name>
</gene>
<dbReference type="RefSeq" id="WP_115938030.1">
    <property type="nucleotide sequence ID" value="NZ_QRDW01000010.1"/>
</dbReference>
<protein>
    <submittedName>
        <fullName evidence="3">Putative secreted protein with PEP-CTERM sorting signal/choice-of-anchor A domain-containing protein</fullName>
    </submittedName>
</protein>
<dbReference type="NCBIfam" id="TIGR04215">
    <property type="entry name" value="choice_anch_A"/>
    <property type="match status" value="1"/>
</dbReference>
<accession>A0A3D9H9E8</accession>
<keyword evidence="1" id="KW-0472">Membrane</keyword>
<dbReference type="InterPro" id="IPR026588">
    <property type="entry name" value="Choice_anch_A"/>
</dbReference>
<sequence length="275" mass="27890">MKTIYRALGLLAVGLLAALPARAGVIDLGTADDYTLLATGSAWGGSMVLGSEVDIGGNIGARDSVLIGTGSTIDGNVDGGLVHFDASTSITGAVQTRSGGYWDQVTSDLKNASLFAANMAGSDRGNITDTTILSGGGVSVFHLDGLALGSGETLFLDGDATSEFVINVSGSFIMNGGAEIALLNGLQPANVTFNILEASLIQMNNAIAVGTFIAPESYVQLGDGNILEATRFLGGAMQGNLQSVRPPSVVDVPAPAMIGLMLIAIAGVGTIRRSR</sequence>
<dbReference type="AlphaFoldDB" id="A0A3D9H9E8"/>
<feature type="signal peptide" evidence="2">
    <location>
        <begin position="1"/>
        <end position="23"/>
    </location>
</feature>